<accession>A0A9P5AMM7</accession>
<keyword evidence="7" id="KW-0325">Glycoprotein</keyword>
<feature type="transmembrane region" description="Helical" evidence="9">
    <location>
        <begin position="753"/>
        <end position="774"/>
    </location>
</feature>
<keyword evidence="6 9" id="KW-0472">Membrane</keyword>
<evidence type="ECO:0000259" key="10">
    <source>
        <dbReference type="PROSITE" id="PS50850"/>
    </source>
</evidence>
<feature type="transmembrane region" description="Helical" evidence="9">
    <location>
        <begin position="458"/>
        <end position="478"/>
    </location>
</feature>
<keyword evidence="3" id="KW-0813">Transport</keyword>
<evidence type="ECO:0000256" key="6">
    <source>
        <dbReference type="ARBA" id="ARBA00023136"/>
    </source>
</evidence>
<evidence type="ECO:0000256" key="5">
    <source>
        <dbReference type="ARBA" id="ARBA00022989"/>
    </source>
</evidence>
<dbReference type="InterPro" id="IPR020846">
    <property type="entry name" value="MFS_dom"/>
</dbReference>
<keyword evidence="5 9" id="KW-1133">Transmembrane helix</keyword>
<protein>
    <submittedName>
        <fullName evidence="11">Tartrate transporter</fullName>
    </submittedName>
</protein>
<dbReference type="InterPro" id="IPR036259">
    <property type="entry name" value="MFS_trans_sf"/>
</dbReference>
<evidence type="ECO:0000256" key="1">
    <source>
        <dbReference type="ARBA" id="ARBA00004141"/>
    </source>
</evidence>
<dbReference type="SUPFAM" id="SSF103473">
    <property type="entry name" value="MFS general substrate transporter"/>
    <property type="match status" value="1"/>
</dbReference>
<keyword evidence="4 9" id="KW-0812">Transmembrane</keyword>
<dbReference type="GO" id="GO:0004061">
    <property type="term" value="F:arylformamidase activity"/>
    <property type="evidence" value="ECO:0007669"/>
    <property type="project" value="InterPro"/>
</dbReference>
<dbReference type="Pfam" id="PF04199">
    <property type="entry name" value="Cyclase"/>
    <property type="match status" value="1"/>
</dbReference>
<feature type="transmembrane region" description="Helical" evidence="9">
    <location>
        <begin position="786"/>
        <end position="807"/>
    </location>
</feature>
<feature type="transmembrane region" description="Helical" evidence="9">
    <location>
        <begin position="819"/>
        <end position="840"/>
    </location>
</feature>
<feature type="transmembrane region" description="Helical" evidence="9">
    <location>
        <begin position="522"/>
        <end position="542"/>
    </location>
</feature>
<feature type="region of interest" description="Disordered" evidence="8">
    <location>
        <begin position="1"/>
        <end position="22"/>
    </location>
</feature>
<reference evidence="11" key="1">
    <citation type="journal article" date="2017" name="Mycologia">
        <title>Fusarium algeriense, sp. nov., a novel toxigenic crown rot pathogen of durum wheat from Algeria is nested in the Fusarium burgessii species complex.</title>
        <authorList>
            <person name="Laraba I."/>
            <person name="Keddad A."/>
            <person name="Boureghda H."/>
            <person name="Abdallah N."/>
            <person name="Vaughan M.M."/>
            <person name="Proctor R.H."/>
            <person name="Busman M."/>
            <person name="O'Donnell K."/>
        </authorList>
    </citation>
    <scope>NUCLEOTIDE SEQUENCE</scope>
    <source>
        <strain evidence="11">NRRL 25174</strain>
    </source>
</reference>
<gene>
    <name evidence="11" type="ORF">FBEOM_4553</name>
</gene>
<dbReference type="GO" id="GO:0019441">
    <property type="term" value="P:L-tryptophan catabolic process to kynurenine"/>
    <property type="evidence" value="ECO:0007669"/>
    <property type="project" value="InterPro"/>
</dbReference>
<dbReference type="OrthoDB" id="2962993at2759"/>
<sequence>MAAQHPDFNELPLDKNGPRGNAWGLWGPDDQLGTLNHLTDEVVSQAARENITTGIRISLNWSMKGASYPKYARKTLELNLINKAPLKHAHDDEWSFNSQCSSQWDGFRHYAYQNEALYYMGRKAEEFAASDNPNSIHHVSAKGIAGRAVFIDWYSWALAQGLEIDAMSSYEVPFDQIIKTLEFQGMSLDSLRAGDIIVIRFGYLSQYENMDPAKREYLDKLYREKKPDNIGLKPSQELLKFLWNTKIAAICGDGRSLEVWPCKDLEWHMHEWLLAGWGMPIGELFYLEELAKTCKALGRYTFFLSSSPMNVGLTLGLRREEKLTVVSIRGRPDEQSSFTLGLQIGIYILAHSVVKGLFSISALEVRLPAMDQSTNKALEPVKVDDKFVENAPDAYPGLSAEDAEFMQGYEGKRGKKVVKKIDFRLLPIMAVLYLLAHIDRGNIGNAKIEGMDKDLGLVGNQYNIASTIFFVPYIIFEIPSNIVLKKVRASIWLSFLIICWGTVMTCMGVVKNFEGLVTCRVILGVFEAGFFPGAVFIVSSWYPRHELQQRLAIFYTASAFSGALSGLLAFGIARLDGARGIAGWRWIFLIEGAVTVAAGLVMPFLIIDTPERAKWLSDDEKRYVDLRLRLSGVRSNTEEGDKFSWKLLFKTMVDWKILLGIILAWANSVPNAAFKFTMPQIIKQLGFSTAQSQLLTMPPYVCGGISAWLTGRFSDRLSWRMPFIIGPMSVLLVALAVLFNYSKDVAHNVPAMYVGVMLAQIGIYPLLPGISAWTGNNLAPSWKRSIGLAWLLAAGNLGSIIGTNIFLDREGPRYPTGYGVSLGIICLAVACAVLMEFFLWKSNKARAQLSEMEIRQKYSQEELDAMGERSPLYKYTL</sequence>
<comment type="caution">
    <text evidence="11">The sequence shown here is derived from an EMBL/GenBank/DDBJ whole genome shotgun (WGS) entry which is preliminary data.</text>
</comment>
<dbReference type="Gene3D" id="1.20.1250.20">
    <property type="entry name" value="MFS general substrate transporter like domains"/>
    <property type="match status" value="2"/>
</dbReference>
<name>A0A9P5AMM7_9HYPO</name>
<dbReference type="Proteomes" id="UP000730481">
    <property type="component" value="Unassembled WGS sequence"/>
</dbReference>
<feature type="transmembrane region" description="Helical" evidence="9">
    <location>
        <begin position="723"/>
        <end position="741"/>
    </location>
</feature>
<evidence type="ECO:0000256" key="7">
    <source>
        <dbReference type="ARBA" id="ARBA00023180"/>
    </source>
</evidence>
<evidence type="ECO:0000256" key="8">
    <source>
        <dbReference type="SAM" id="MobiDB-lite"/>
    </source>
</evidence>
<dbReference type="EMBL" id="PVQB02000191">
    <property type="protein sequence ID" value="KAF4341508.1"/>
    <property type="molecule type" value="Genomic_DNA"/>
</dbReference>
<evidence type="ECO:0000256" key="9">
    <source>
        <dbReference type="SAM" id="Phobius"/>
    </source>
</evidence>
<dbReference type="PANTHER" id="PTHR43791:SF54">
    <property type="entry name" value="MAJOR FACILITATOR SUPERFAMILY (MFS) PROFILE DOMAIN-CONTAINING PROTEIN-RELATED"/>
    <property type="match status" value="1"/>
</dbReference>
<organism evidence="11 12">
    <name type="scientific">Fusarium beomiforme</name>
    <dbReference type="NCBI Taxonomy" id="44412"/>
    <lineage>
        <taxon>Eukaryota</taxon>
        <taxon>Fungi</taxon>
        <taxon>Dikarya</taxon>
        <taxon>Ascomycota</taxon>
        <taxon>Pezizomycotina</taxon>
        <taxon>Sordariomycetes</taxon>
        <taxon>Hypocreomycetidae</taxon>
        <taxon>Hypocreales</taxon>
        <taxon>Nectriaceae</taxon>
        <taxon>Fusarium</taxon>
        <taxon>Fusarium burgessii species complex</taxon>
    </lineage>
</organism>
<reference evidence="11" key="2">
    <citation type="submission" date="2020-02" db="EMBL/GenBank/DDBJ databases">
        <title>Identification and distribution of gene clusters putatively required for synthesis of sphingolipid metabolism inhibitors in phylogenetically diverse species of the filamentous fungus Fusarium.</title>
        <authorList>
            <person name="Kim H.-S."/>
            <person name="Busman M."/>
            <person name="Brown D.W."/>
            <person name="Divon H."/>
            <person name="Uhlig S."/>
            <person name="Proctor R.H."/>
        </authorList>
    </citation>
    <scope>NUCLEOTIDE SEQUENCE</scope>
    <source>
        <strain evidence="11">NRRL 25174</strain>
    </source>
</reference>
<proteinExistence type="inferred from homology"/>
<evidence type="ECO:0000313" key="11">
    <source>
        <dbReference type="EMBL" id="KAF4341508.1"/>
    </source>
</evidence>
<dbReference type="GO" id="GO:0016020">
    <property type="term" value="C:membrane"/>
    <property type="evidence" value="ECO:0007669"/>
    <property type="project" value="UniProtKB-SubCell"/>
</dbReference>
<dbReference type="FunFam" id="1.20.1250.20:FF:000034">
    <property type="entry name" value="MFS general substrate transporter"/>
    <property type="match status" value="1"/>
</dbReference>
<dbReference type="InterPro" id="IPR011701">
    <property type="entry name" value="MFS"/>
</dbReference>
<feature type="transmembrane region" description="Helical" evidence="9">
    <location>
        <begin position="490"/>
        <end position="510"/>
    </location>
</feature>
<feature type="transmembrane region" description="Helical" evidence="9">
    <location>
        <begin position="554"/>
        <end position="574"/>
    </location>
</feature>
<keyword evidence="12" id="KW-1185">Reference proteome</keyword>
<feature type="transmembrane region" description="Helical" evidence="9">
    <location>
        <begin position="586"/>
        <end position="607"/>
    </location>
</feature>
<dbReference type="InterPro" id="IPR007325">
    <property type="entry name" value="KFase/CYL"/>
</dbReference>
<dbReference type="Pfam" id="PF07690">
    <property type="entry name" value="MFS_1"/>
    <property type="match status" value="1"/>
</dbReference>
<dbReference type="FunFam" id="1.20.1250.20:FF:000013">
    <property type="entry name" value="MFS general substrate transporter"/>
    <property type="match status" value="1"/>
</dbReference>
<evidence type="ECO:0000256" key="4">
    <source>
        <dbReference type="ARBA" id="ARBA00022692"/>
    </source>
</evidence>
<comment type="similarity">
    <text evidence="2">Belongs to the Cyclase 1 superfamily.</text>
</comment>
<dbReference type="GO" id="GO:0022857">
    <property type="term" value="F:transmembrane transporter activity"/>
    <property type="evidence" value="ECO:0007669"/>
    <property type="project" value="InterPro"/>
</dbReference>
<comment type="subcellular location">
    <subcellularLocation>
        <location evidence="1">Membrane</location>
        <topology evidence="1">Multi-pass membrane protein</topology>
    </subcellularLocation>
</comment>
<evidence type="ECO:0000256" key="3">
    <source>
        <dbReference type="ARBA" id="ARBA00022448"/>
    </source>
</evidence>
<evidence type="ECO:0000256" key="2">
    <source>
        <dbReference type="ARBA" id="ARBA00007865"/>
    </source>
</evidence>
<dbReference type="AlphaFoldDB" id="A0A9P5AMM7"/>
<dbReference type="PROSITE" id="PS50850">
    <property type="entry name" value="MFS"/>
    <property type="match status" value="1"/>
</dbReference>
<evidence type="ECO:0000313" key="12">
    <source>
        <dbReference type="Proteomes" id="UP000730481"/>
    </source>
</evidence>
<feature type="domain" description="Major facilitator superfamily (MFS) profile" evidence="10">
    <location>
        <begin position="425"/>
        <end position="844"/>
    </location>
</feature>
<dbReference type="PANTHER" id="PTHR43791">
    <property type="entry name" value="PERMEASE-RELATED"/>
    <property type="match status" value="1"/>
</dbReference>
<dbReference type="InterPro" id="IPR037175">
    <property type="entry name" value="KFase_sf"/>
</dbReference>
<dbReference type="Gene3D" id="3.50.30.50">
    <property type="entry name" value="Putative cyclase"/>
    <property type="match status" value="1"/>
</dbReference>